<accession>A0A812MTF1</accession>
<comment type="caution">
    <text evidence="1">The sequence shown here is derived from an EMBL/GenBank/DDBJ whole genome shotgun (WGS) entry which is preliminary data.</text>
</comment>
<dbReference type="EMBL" id="CAJNIZ010009554">
    <property type="protein sequence ID" value="CAE7283664.1"/>
    <property type="molecule type" value="Genomic_DNA"/>
</dbReference>
<keyword evidence="2" id="KW-1185">Reference proteome</keyword>
<dbReference type="AlphaFoldDB" id="A0A812MTF1"/>
<evidence type="ECO:0000313" key="2">
    <source>
        <dbReference type="Proteomes" id="UP000649617"/>
    </source>
</evidence>
<reference evidence="1" key="1">
    <citation type="submission" date="2021-02" db="EMBL/GenBank/DDBJ databases">
        <authorList>
            <person name="Dougan E. K."/>
            <person name="Rhodes N."/>
            <person name="Thang M."/>
            <person name="Chan C."/>
        </authorList>
    </citation>
    <scope>NUCLEOTIDE SEQUENCE</scope>
</reference>
<dbReference type="Proteomes" id="UP000649617">
    <property type="component" value="Unassembled WGS sequence"/>
</dbReference>
<gene>
    <name evidence="1" type="ORF">SPIL2461_LOCUS6369</name>
</gene>
<organism evidence="1 2">
    <name type="scientific">Symbiodinium pilosum</name>
    <name type="common">Dinoflagellate</name>
    <dbReference type="NCBI Taxonomy" id="2952"/>
    <lineage>
        <taxon>Eukaryota</taxon>
        <taxon>Sar</taxon>
        <taxon>Alveolata</taxon>
        <taxon>Dinophyceae</taxon>
        <taxon>Suessiales</taxon>
        <taxon>Symbiodiniaceae</taxon>
        <taxon>Symbiodinium</taxon>
    </lineage>
</organism>
<sequence length="199" mass="22295">DLRAAAAGADWLAIQKAVQTLLQQSSTDHRLREVKHKSRVPHNASQLVPFKSMKKASMQAMHALGGTGTQKQVQDHLRRNPGLIEGANASNLERCLKRVRVRRYCEQRGRNDSGEIIWGVPAEALPRGVTRVKNGFRASFNGRIMGFSFRGPRRQCSRAAQRDHEKLGQLYKTMTPTAMVAYVQAWFGATVGIVNRHRP</sequence>
<feature type="non-terminal residue" evidence="1">
    <location>
        <position position="1"/>
    </location>
</feature>
<proteinExistence type="predicted"/>
<evidence type="ECO:0000313" key="1">
    <source>
        <dbReference type="EMBL" id="CAE7283664.1"/>
    </source>
</evidence>
<name>A0A812MTF1_SYMPI</name>
<protein>
    <submittedName>
        <fullName evidence="1">Uncharacterized protein</fullName>
    </submittedName>
</protein>